<evidence type="ECO:0000259" key="1">
    <source>
        <dbReference type="Pfam" id="PF07589"/>
    </source>
</evidence>
<proteinExistence type="predicted"/>
<organism evidence="2">
    <name type="scientific">marine sediment metagenome</name>
    <dbReference type="NCBI Taxonomy" id="412755"/>
    <lineage>
        <taxon>unclassified sequences</taxon>
        <taxon>metagenomes</taxon>
        <taxon>ecological metagenomes</taxon>
    </lineage>
</organism>
<sequence length="180" mass="19964">MNFIFWKGFVMFRLCLVFLVLLVTRSVLAVDGPIPEPSSDVGTIHIGPENSGVSPDDVLGDYEQDGVTNGRNHYFNGEYFLWWQPAADLNIWLLTDTPGVDGNAAVWVQINVDENQAVDASPYYPSTNASGPNLRAAIKPIPEPSTFTLAALGFLSLAFYGRWRRKTSLLEQISQTVRIN</sequence>
<protein>
    <recommendedName>
        <fullName evidence="1">Ice-binding protein C-terminal domain-containing protein</fullName>
    </recommendedName>
</protein>
<dbReference type="AlphaFoldDB" id="A0A0F9ULV3"/>
<comment type="caution">
    <text evidence="2">The sequence shown here is derived from an EMBL/GenBank/DDBJ whole genome shotgun (WGS) entry which is preliminary data.</text>
</comment>
<gene>
    <name evidence="2" type="ORF">LCGC14_0250100</name>
</gene>
<feature type="domain" description="Ice-binding protein C-terminal" evidence="1">
    <location>
        <begin position="140"/>
        <end position="165"/>
    </location>
</feature>
<reference evidence="2" key="1">
    <citation type="journal article" date="2015" name="Nature">
        <title>Complex archaea that bridge the gap between prokaryotes and eukaryotes.</title>
        <authorList>
            <person name="Spang A."/>
            <person name="Saw J.H."/>
            <person name="Jorgensen S.L."/>
            <person name="Zaremba-Niedzwiedzka K."/>
            <person name="Martijn J."/>
            <person name="Lind A.E."/>
            <person name="van Eijk R."/>
            <person name="Schleper C."/>
            <person name="Guy L."/>
            <person name="Ettema T.J."/>
        </authorList>
    </citation>
    <scope>NUCLEOTIDE SEQUENCE</scope>
</reference>
<name>A0A0F9ULV3_9ZZZZ</name>
<dbReference type="InterPro" id="IPR013424">
    <property type="entry name" value="Ice-binding_C"/>
</dbReference>
<accession>A0A0F9ULV3</accession>
<dbReference type="EMBL" id="LAZR01000129">
    <property type="protein sequence ID" value="KKN88447.1"/>
    <property type="molecule type" value="Genomic_DNA"/>
</dbReference>
<evidence type="ECO:0000313" key="2">
    <source>
        <dbReference type="EMBL" id="KKN88447.1"/>
    </source>
</evidence>
<dbReference type="Pfam" id="PF07589">
    <property type="entry name" value="PEP-CTERM"/>
    <property type="match status" value="1"/>
</dbReference>